<sequence length="139" mass="14857">MVKAVLVIAICGGVALGGLFATGALGVPDAGLEDNAWGEVDDERIEVVTAVWIDNPKPALEVVDDLGAHHTVDPSEEDVAMSYQGDLVGRYTELQELVALVDRGDVELHTERHDLAEINTVAERLEHGEIEGRAVVLPP</sequence>
<protein>
    <submittedName>
        <fullName evidence="1">Zn-dependent alcohol dehydrogenase</fullName>
    </submittedName>
</protein>
<gene>
    <name evidence="1" type="ORF">AArc1_0039</name>
</gene>
<organism evidence="1 2">
    <name type="scientific">Natrarchaeobaculum sulfurireducens</name>
    <dbReference type="NCBI Taxonomy" id="2044521"/>
    <lineage>
        <taxon>Archaea</taxon>
        <taxon>Methanobacteriati</taxon>
        <taxon>Methanobacteriota</taxon>
        <taxon>Stenosarchaea group</taxon>
        <taxon>Halobacteria</taxon>
        <taxon>Halobacteriales</taxon>
        <taxon>Natrialbaceae</taxon>
        <taxon>Natrarchaeobaculum</taxon>
    </lineage>
</organism>
<dbReference type="Proteomes" id="UP000258707">
    <property type="component" value="Chromosome"/>
</dbReference>
<evidence type="ECO:0000313" key="2">
    <source>
        <dbReference type="Proteomes" id="UP000258707"/>
    </source>
</evidence>
<proteinExistence type="predicted"/>
<accession>A0A346PA48</accession>
<dbReference type="AlphaFoldDB" id="A0A346PA48"/>
<dbReference type="Gene3D" id="3.40.50.720">
    <property type="entry name" value="NAD(P)-binding Rossmann-like Domain"/>
    <property type="match status" value="1"/>
</dbReference>
<name>A0A346PA48_9EURY</name>
<evidence type="ECO:0000313" key="1">
    <source>
        <dbReference type="EMBL" id="AXR76393.1"/>
    </source>
</evidence>
<dbReference type="KEGG" id="nan:AArc1_0039"/>
<dbReference type="EMBL" id="CP024047">
    <property type="protein sequence ID" value="AXR76393.1"/>
    <property type="molecule type" value="Genomic_DNA"/>
</dbReference>
<reference evidence="2" key="1">
    <citation type="submission" date="2017-10" db="EMBL/GenBank/DDBJ databases">
        <title>Phenotypic and genomic properties of facultatively anaerobic sulfur-reducing natronoarchaea from hypersaline soda lakes.</title>
        <authorList>
            <person name="Sorokin D.Y."/>
            <person name="Kublanov I.V."/>
            <person name="Roman P."/>
            <person name="Sinninghe Damste J.S."/>
            <person name="Golyshin P.N."/>
            <person name="Rojo D."/>
            <person name="Ciordia S."/>
            <person name="Mena Md.C."/>
            <person name="Ferrer M."/>
            <person name="Messina E."/>
            <person name="Smedile F."/>
            <person name="La Spada G."/>
            <person name="La Cono V."/>
            <person name="Yakimov M.M."/>
        </authorList>
    </citation>
    <scope>NUCLEOTIDE SEQUENCE [LARGE SCALE GENOMIC DNA]</scope>
    <source>
        <strain evidence="2">AArc1</strain>
    </source>
</reference>
<dbReference type="Gene3D" id="3.90.180.10">
    <property type="entry name" value="Medium-chain alcohol dehydrogenases, catalytic domain"/>
    <property type="match status" value="1"/>
</dbReference>